<accession>A0A1U7H1A4</accession>
<dbReference type="InterPro" id="IPR022516">
    <property type="entry name" value="CHP03798_Ocin"/>
</dbReference>
<evidence type="ECO:0000313" key="2">
    <source>
        <dbReference type="EMBL" id="OKH14782.1"/>
    </source>
</evidence>
<dbReference type="Proteomes" id="UP000186391">
    <property type="component" value="Unassembled WGS sequence"/>
</dbReference>
<dbReference type="AlphaFoldDB" id="A0A1U7H1A4"/>
<reference evidence="2 3" key="1">
    <citation type="submission" date="2016-11" db="EMBL/GenBank/DDBJ databases">
        <title>Draft Genome Sequences of Nine Cyanobacterial Strains from Diverse Habitats.</title>
        <authorList>
            <person name="Zhu T."/>
            <person name="Hou S."/>
            <person name="Lu X."/>
            <person name="Hess W.R."/>
        </authorList>
    </citation>
    <scope>NUCLEOTIDE SEQUENCE [LARGE SCALE GENOMIC DNA]</scope>
    <source>
        <strain evidence="2 3">NIES-592</strain>
    </source>
</reference>
<gene>
    <name evidence="2" type="ORF">NIES592_07810</name>
</gene>
<organism evidence="2 3">
    <name type="scientific">Fischerella major NIES-592</name>
    <dbReference type="NCBI Taxonomy" id="210994"/>
    <lineage>
        <taxon>Bacteria</taxon>
        <taxon>Bacillati</taxon>
        <taxon>Cyanobacteriota</taxon>
        <taxon>Cyanophyceae</taxon>
        <taxon>Nostocales</taxon>
        <taxon>Hapalosiphonaceae</taxon>
        <taxon>Fischerella</taxon>
    </lineage>
</organism>
<dbReference type="EMBL" id="MRCA01000003">
    <property type="protein sequence ID" value="OKH14782.1"/>
    <property type="molecule type" value="Genomic_DNA"/>
</dbReference>
<dbReference type="RefSeq" id="WP_062245973.1">
    <property type="nucleotide sequence ID" value="NZ_MRCA01000003.1"/>
</dbReference>
<sequence>MSQKHAAQLFKAVKEDQVLKERLKAASDPEGFIQIAQERGYHFTIEELETELSKLSSEELASIVNPGVAPRLHIYPR</sequence>
<feature type="domain" description="Nif11" evidence="1">
    <location>
        <begin position="1"/>
        <end position="48"/>
    </location>
</feature>
<comment type="caution">
    <text evidence="2">The sequence shown here is derived from an EMBL/GenBank/DDBJ whole genome shotgun (WGS) entry which is preliminary data.</text>
</comment>
<dbReference type="NCBIfam" id="TIGR03798">
    <property type="entry name" value="leader_Nif11"/>
    <property type="match status" value="1"/>
</dbReference>
<keyword evidence="3" id="KW-1185">Reference proteome</keyword>
<proteinExistence type="predicted"/>
<evidence type="ECO:0000259" key="1">
    <source>
        <dbReference type="Pfam" id="PF07862"/>
    </source>
</evidence>
<evidence type="ECO:0000313" key="3">
    <source>
        <dbReference type="Proteomes" id="UP000186391"/>
    </source>
</evidence>
<protein>
    <submittedName>
        <fullName evidence="2">Nif11-like leader peptide family natural product</fullName>
    </submittedName>
</protein>
<dbReference type="OrthoDB" id="1121904at2"/>
<dbReference type="InterPro" id="IPR012903">
    <property type="entry name" value="Nif11"/>
</dbReference>
<name>A0A1U7H1A4_9CYAN</name>
<dbReference type="Pfam" id="PF07862">
    <property type="entry name" value="Nif11"/>
    <property type="match status" value="1"/>
</dbReference>